<keyword evidence="3" id="KW-1003">Cell membrane</keyword>
<evidence type="ECO:0000256" key="6">
    <source>
        <dbReference type="ARBA" id="ARBA00022974"/>
    </source>
</evidence>
<gene>
    <name evidence="13" type="primary">Cni-lon-2</name>
    <name evidence="13" type="synonym">Cnig_chr_X.g24181</name>
    <name evidence="13" type="ORF">B9Z55_024181</name>
</gene>
<name>A0A2G5SSV2_9PELO</name>
<dbReference type="OrthoDB" id="5803439at2759"/>
<dbReference type="GO" id="GO:0009966">
    <property type="term" value="P:regulation of signal transduction"/>
    <property type="evidence" value="ECO:0007669"/>
    <property type="project" value="InterPro"/>
</dbReference>
<dbReference type="GO" id="GO:0098552">
    <property type="term" value="C:side of membrane"/>
    <property type="evidence" value="ECO:0007669"/>
    <property type="project" value="UniProtKB-KW"/>
</dbReference>
<dbReference type="PANTHER" id="PTHR10822:SF30">
    <property type="entry name" value="DALLY-LIKE, ISOFORM A"/>
    <property type="match status" value="1"/>
</dbReference>
<evidence type="ECO:0000256" key="9">
    <source>
        <dbReference type="ARBA" id="ARBA00023207"/>
    </source>
</evidence>
<dbReference type="Proteomes" id="UP000230233">
    <property type="component" value="Chromosome X"/>
</dbReference>
<dbReference type="GO" id="GO:0009986">
    <property type="term" value="C:cell surface"/>
    <property type="evidence" value="ECO:0007669"/>
    <property type="project" value="TreeGrafter"/>
</dbReference>
<dbReference type="InterPro" id="IPR001863">
    <property type="entry name" value="Glypican"/>
</dbReference>
<evidence type="ECO:0000256" key="7">
    <source>
        <dbReference type="ARBA" id="ARBA00023136"/>
    </source>
</evidence>
<comment type="caution">
    <text evidence="13">The sequence shown here is derived from an EMBL/GenBank/DDBJ whole genome shotgun (WGS) entry which is preliminary data.</text>
</comment>
<dbReference type="EMBL" id="PDUG01000006">
    <property type="protein sequence ID" value="PIC18204.1"/>
    <property type="molecule type" value="Genomic_DNA"/>
</dbReference>
<dbReference type="GO" id="GO:0016477">
    <property type="term" value="P:cell migration"/>
    <property type="evidence" value="ECO:0007669"/>
    <property type="project" value="TreeGrafter"/>
</dbReference>
<comment type="subcellular location">
    <subcellularLocation>
        <location evidence="1">Cell membrane</location>
        <topology evidence="1">Lipid-anchor</topology>
        <topology evidence="1">GPI-anchor</topology>
    </subcellularLocation>
</comment>
<dbReference type="GO" id="GO:0045202">
    <property type="term" value="C:synapse"/>
    <property type="evidence" value="ECO:0007669"/>
    <property type="project" value="TreeGrafter"/>
</dbReference>
<dbReference type="STRING" id="1611254.A0A2G5SSV2"/>
<proteinExistence type="inferred from homology"/>
<feature type="region of interest" description="Disordered" evidence="11">
    <location>
        <begin position="424"/>
        <end position="448"/>
    </location>
</feature>
<keyword evidence="4" id="KW-0336">GPI-anchor</keyword>
<keyword evidence="5 12" id="KW-0732">Signal</keyword>
<organism evidence="13 14">
    <name type="scientific">Caenorhabditis nigoni</name>
    <dbReference type="NCBI Taxonomy" id="1611254"/>
    <lineage>
        <taxon>Eukaryota</taxon>
        <taxon>Metazoa</taxon>
        <taxon>Ecdysozoa</taxon>
        <taxon>Nematoda</taxon>
        <taxon>Chromadorea</taxon>
        <taxon>Rhabditida</taxon>
        <taxon>Rhabditina</taxon>
        <taxon>Rhabditomorpha</taxon>
        <taxon>Rhabditoidea</taxon>
        <taxon>Rhabditidae</taxon>
        <taxon>Peloderinae</taxon>
        <taxon>Caenorhabditis</taxon>
    </lineage>
</organism>
<evidence type="ECO:0000256" key="5">
    <source>
        <dbReference type="ARBA" id="ARBA00022729"/>
    </source>
</evidence>
<keyword evidence="7" id="KW-0472">Membrane</keyword>
<feature type="signal peptide" evidence="12">
    <location>
        <begin position="1"/>
        <end position="20"/>
    </location>
</feature>
<feature type="chain" id="PRO_5013935831" evidence="12">
    <location>
        <begin position="21"/>
        <end position="509"/>
    </location>
</feature>
<keyword evidence="14" id="KW-1185">Reference proteome</keyword>
<evidence type="ECO:0000256" key="10">
    <source>
        <dbReference type="ARBA" id="ARBA00023288"/>
    </source>
</evidence>
<evidence type="ECO:0000256" key="4">
    <source>
        <dbReference type="ARBA" id="ARBA00022622"/>
    </source>
</evidence>
<dbReference type="GO" id="GO:0005886">
    <property type="term" value="C:plasma membrane"/>
    <property type="evidence" value="ECO:0007669"/>
    <property type="project" value="UniProtKB-SubCell"/>
</dbReference>
<reference evidence="14" key="1">
    <citation type="submission" date="2017-10" db="EMBL/GenBank/DDBJ databases">
        <title>Rapid genome shrinkage in a self-fertile nematode reveals novel sperm competition proteins.</title>
        <authorList>
            <person name="Yin D."/>
            <person name="Schwarz E.M."/>
            <person name="Thomas C.G."/>
            <person name="Felde R.L."/>
            <person name="Korf I.F."/>
            <person name="Cutter A.D."/>
            <person name="Schartner C.M."/>
            <person name="Ralston E.J."/>
            <person name="Meyer B.J."/>
            <person name="Haag E.S."/>
        </authorList>
    </citation>
    <scope>NUCLEOTIDE SEQUENCE [LARGE SCALE GENOMIC DNA]</scope>
    <source>
        <strain evidence="14">JU1422</strain>
    </source>
</reference>
<keyword evidence="10" id="KW-0449">Lipoprotein</keyword>
<feature type="region of interest" description="Disordered" evidence="11">
    <location>
        <begin position="465"/>
        <end position="491"/>
    </location>
</feature>
<keyword evidence="8" id="KW-0325">Glycoprotein</keyword>
<evidence type="ECO:0000256" key="1">
    <source>
        <dbReference type="ARBA" id="ARBA00004609"/>
    </source>
</evidence>
<evidence type="ECO:0000313" key="14">
    <source>
        <dbReference type="Proteomes" id="UP000230233"/>
    </source>
</evidence>
<evidence type="ECO:0000313" key="13">
    <source>
        <dbReference type="EMBL" id="PIC18204.1"/>
    </source>
</evidence>
<evidence type="ECO:0000256" key="12">
    <source>
        <dbReference type="SAM" id="SignalP"/>
    </source>
</evidence>
<protein>
    <submittedName>
        <fullName evidence="13">Uncharacterized protein</fullName>
    </submittedName>
</protein>
<dbReference type="AlphaFoldDB" id="A0A2G5SSV2"/>
<dbReference type="GO" id="GO:0005576">
    <property type="term" value="C:extracellular region"/>
    <property type="evidence" value="ECO:0007669"/>
    <property type="project" value="TreeGrafter"/>
</dbReference>
<accession>A0A2G5SSV2</accession>
<keyword evidence="9" id="KW-0357">Heparan sulfate</keyword>
<feature type="compositionally biased region" description="Polar residues" evidence="11">
    <location>
        <begin position="469"/>
        <end position="491"/>
    </location>
</feature>
<evidence type="ECO:0000256" key="3">
    <source>
        <dbReference type="ARBA" id="ARBA00022475"/>
    </source>
</evidence>
<evidence type="ECO:0000256" key="8">
    <source>
        <dbReference type="ARBA" id="ARBA00023180"/>
    </source>
</evidence>
<dbReference type="PANTHER" id="PTHR10822">
    <property type="entry name" value="GLYPICAN"/>
    <property type="match status" value="1"/>
</dbReference>
<evidence type="ECO:0000256" key="2">
    <source>
        <dbReference type="ARBA" id="ARBA00010260"/>
    </source>
</evidence>
<dbReference type="GO" id="GO:1905475">
    <property type="term" value="P:regulation of protein localization to membrane"/>
    <property type="evidence" value="ECO:0007669"/>
    <property type="project" value="TreeGrafter"/>
</dbReference>
<sequence>MNFRWLILLVFLFRTASPLAEEVVIVDILTNSTALEEPTDEYTCDCNDEDLLEKGNYTLTVEVKNMQVRLVEPFRDAIAFINSEKQHLLDYIQFVVLRDTKATYPLLLNYTEYASSFDELIKTFKNILTTENDISLSGIKYEVTTAVQKFFTSLLPDMFLCLSVGKCRTVPLEYHNCMMASTEHWSVYIGNTPNKMAATIAEAIYRYRKVEFLLVDMHQQLMNAQSLTITDECLKQYVHSLPCNCTLSGIVRCQTSCATSMETCFGKYSREWAAKLHLMRNMTSTKKSFLDEFLTLKKTIFSVIRLFIERKSFEYAAHVYKACGPLGEMIIHPSKHVARIHSPGPFVSRADGAVRELQLSAKSWDRFGRKICDHTGVVVHPGMCYDGTKVIKVEHELLPITKDVRPRPMMDWIEKKNEKKIAVEGSASPLWDDEDSDGFEGSGSGMPPIIIDRNPVKAVIQEDHPKNIDLSTNPKGPSVIVTEQGSQPDGSSTVSALTSLIIIAIIRLF</sequence>
<evidence type="ECO:0000256" key="11">
    <source>
        <dbReference type="SAM" id="MobiDB-lite"/>
    </source>
</evidence>
<comment type="similarity">
    <text evidence="2">Belongs to the glypican family.</text>
</comment>
<keyword evidence="6" id="KW-0654">Proteoglycan</keyword>